<dbReference type="AlphaFoldDB" id="A0A0F9HA76"/>
<dbReference type="EMBL" id="LAZR01015647">
    <property type="protein sequence ID" value="KKM08009.1"/>
    <property type="molecule type" value="Genomic_DNA"/>
</dbReference>
<proteinExistence type="predicted"/>
<accession>A0A0F9HA76</accession>
<reference evidence="1" key="1">
    <citation type="journal article" date="2015" name="Nature">
        <title>Complex archaea that bridge the gap between prokaryotes and eukaryotes.</title>
        <authorList>
            <person name="Spang A."/>
            <person name="Saw J.H."/>
            <person name="Jorgensen S.L."/>
            <person name="Zaremba-Niedzwiedzka K."/>
            <person name="Martijn J."/>
            <person name="Lind A.E."/>
            <person name="van Eijk R."/>
            <person name="Schleper C."/>
            <person name="Guy L."/>
            <person name="Ettema T.J."/>
        </authorList>
    </citation>
    <scope>NUCLEOTIDE SEQUENCE</scope>
</reference>
<protein>
    <submittedName>
        <fullName evidence="1">Uncharacterized protein</fullName>
    </submittedName>
</protein>
<comment type="caution">
    <text evidence="1">The sequence shown here is derived from an EMBL/GenBank/DDBJ whole genome shotgun (WGS) entry which is preliminary data.</text>
</comment>
<sequence length="85" mass="9968">MDVKIDKHKDKLIRAVSEEITVLFEKVLDYAEVAVPNNEQYKKLRSKILRVGNNCIRNIGKEINMRYDVKYDPPGETIIETKFNK</sequence>
<organism evidence="1">
    <name type="scientific">marine sediment metagenome</name>
    <dbReference type="NCBI Taxonomy" id="412755"/>
    <lineage>
        <taxon>unclassified sequences</taxon>
        <taxon>metagenomes</taxon>
        <taxon>ecological metagenomes</taxon>
    </lineage>
</organism>
<evidence type="ECO:0000313" key="1">
    <source>
        <dbReference type="EMBL" id="KKM08009.1"/>
    </source>
</evidence>
<gene>
    <name evidence="1" type="ORF">LCGC14_1728190</name>
</gene>
<name>A0A0F9HA76_9ZZZZ</name>